<comment type="similarity">
    <text evidence="2">Belongs to the RelE toxin family. YafQ subfamily.</text>
</comment>
<protein>
    <submittedName>
        <fullName evidence="4">Type II toxin-antitoxin system YafQ family toxin</fullName>
    </submittedName>
</protein>
<keyword evidence="5" id="KW-1185">Reference proteome</keyword>
<dbReference type="GO" id="GO:0004521">
    <property type="term" value="F:RNA endonuclease activity"/>
    <property type="evidence" value="ECO:0007669"/>
    <property type="project" value="TreeGrafter"/>
</dbReference>
<sequence>MLDIVLSNHFKKDLKQISKRGYNLNLLNDVVEQLARMKKLPEKNRDHNLTGDFIGFRECHIQPDWLLVYRVDEDELILFLSRTGTHSDLF</sequence>
<evidence type="ECO:0000256" key="1">
    <source>
        <dbReference type="ARBA" id="ARBA00022649"/>
    </source>
</evidence>
<evidence type="ECO:0000313" key="5">
    <source>
        <dbReference type="Proteomes" id="UP000460257"/>
    </source>
</evidence>
<dbReference type="InterPro" id="IPR035093">
    <property type="entry name" value="RelE/ParE_toxin_dom_sf"/>
</dbReference>
<feature type="active site" description="Proton donor" evidence="3">
    <location>
        <position position="86"/>
    </location>
</feature>
<evidence type="ECO:0000313" key="4">
    <source>
        <dbReference type="EMBL" id="MQN01480.1"/>
    </source>
</evidence>
<dbReference type="GO" id="GO:0006402">
    <property type="term" value="P:mRNA catabolic process"/>
    <property type="evidence" value="ECO:0007669"/>
    <property type="project" value="TreeGrafter"/>
</dbReference>
<evidence type="ECO:0000256" key="3">
    <source>
        <dbReference type="PIRSR" id="PIRSR006156-1"/>
    </source>
</evidence>
<dbReference type="PANTHER" id="PTHR40588">
    <property type="entry name" value="MRNA INTERFERASE TOXIN YAFQ"/>
    <property type="match status" value="1"/>
</dbReference>
<dbReference type="PIRSF" id="PIRSF006156">
    <property type="entry name" value="YafQ"/>
    <property type="match status" value="1"/>
</dbReference>
<keyword evidence="1" id="KW-1277">Toxin-antitoxin system</keyword>
<dbReference type="SUPFAM" id="SSF143011">
    <property type="entry name" value="RelE-like"/>
    <property type="match status" value="1"/>
</dbReference>
<evidence type="ECO:0000256" key="2">
    <source>
        <dbReference type="ARBA" id="ARBA00061366"/>
    </source>
</evidence>
<comment type="caution">
    <text evidence="4">The sequence shown here is derived from an EMBL/GenBank/DDBJ whole genome shotgun (WGS) entry which is preliminary data.</text>
</comment>
<dbReference type="InterPro" id="IPR007712">
    <property type="entry name" value="RelE/ParE_toxin"/>
</dbReference>
<proteinExistence type="inferred from homology"/>
<reference evidence="4" key="1">
    <citation type="journal article" date="2020" name="Appl. Environ. Microbiol.">
        <title>Medium-Chain Fatty Acid Synthesis by 'Candidatus Weimeria bifida' gen. nov., sp. nov., and 'Candidatus Pseudoramibacter fermentans' sp. nov.</title>
        <authorList>
            <person name="Scarborough M.J."/>
            <person name="Myers K.S."/>
            <person name="Donohue T.J."/>
            <person name="Noguera D.R."/>
        </authorList>
    </citation>
    <scope>NUCLEOTIDE SEQUENCE</scope>
    <source>
        <strain evidence="4">LCO1.1</strain>
    </source>
</reference>
<dbReference type="PANTHER" id="PTHR40588:SF1">
    <property type="entry name" value="MRNA INTERFERASE TOXIN YAFQ"/>
    <property type="match status" value="1"/>
</dbReference>
<name>A0A6N7J1K0_9FIRM</name>
<dbReference type="AlphaFoldDB" id="A0A6N7J1K0"/>
<dbReference type="EMBL" id="VOGC01000006">
    <property type="protein sequence ID" value="MQN01480.1"/>
    <property type="molecule type" value="Genomic_DNA"/>
</dbReference>
<dbReference type="GO" id="GO:0006415">
    <property type="term" value="P:translational termination"/>
    <property type="evidence" value="ECO:0007669"/>
    <property type="project" value="TreeGrafter"/>
</dbReference>
<dbReference type="InterPro" id="IPR004386">
    <property type="entry name" value="Toxin_YafQ-like"/>
</dbReference>
<gene>
    <name evidence="4" type="ORF">FRC54_06065</name>
</gene>
<dbReference type="NCBIfam" id="TIGR00053">
    <property type="entry name" value="YafQ family addiction module toxin"/>
    <property type="match status" value="1"/>
</dbReference>
<dbReference type="Pfam" id="PF15738">
    <property type="entry name" value="YafQ_toxin"/>
    <property type="match status" value="1"/>
</dbReference>
<accession>A0A6N7J1K0</accession>
<organism evidence="4 5">
    <name type="scientific">Candidatus Weimeria bifida</name>
    <dbReference type="NCBI Taxonomy" id="2599074"/>
    <lineage>
        <taxon>Bacteria</taxon>
        <taxon>Bacillati</taxon>
        <taxon>Bacillota</taxon>
        <taxon>Clostridia</taxon>
        <taxon>Lachnospirales</taxon>
        <taxon>Lachnospiraceae</taxon>
        <taxon>Candidatus Weimeria</taxon>
    </lineage>
</organism>
<dbReference type="Proteomes" id="UP000460257">
    <property type="component" value="Unassembled WGS sequence"/>
</dbReference>
<dbReference type="Gene3D" id="3.30.2310.20">
    <property type="entry name" value="RelE-like"/>
    <property type="match status" value="1"/>
</dbReference>
<dbReference type="FunFam" id="3.30.2310.20:FF:000003">
    <property type="entry name" value="Type II toxin-antitoxin system YafQ family toxin"/>
    <property type="match status" value="1"/>
</dbReference>
<dbReference type="NCBIfam" id="TIGR02385">
    <property type="entry name" value="RelE_StbE"/>
    <property type="match status" value="1"/>
</dbReference>